<dbReference type="EMBL" id="CP060634">
    <property type="protein sequence ID" value="QNM05993.1"/>
    <property type="molecule type" value="Genomic_DNA"/>
</dbReference>
<dbReference type="GO" id="GO:0008783">
    <property type="term" value="F:agmatinase activity"/>
    <property type="evidence" value="ECO:0007669"/>
    <property type="project" value="TreeGrafter"/>
</dbReference>
<protein>
    <submittedName>
        <fullName evidence="5">Agmatinase family protein</fullName>
    </submittedName>
</protein>
<dbReference type="GO" id="GO:0046872">
    <property type="term" value="F:metal ion binding"/>
    <property type="evidence" value="ECO:0007669"/>
    <property type="project" value="UniProtKB-KW"/>
</dbReference>
<evidence type="ECO:0000313" key="5">
    <source>
        <dbReference type="EMBL" id="QNM05993.1"/>
    </source>
</evidence>
<evidence type="ECO:0000256" key="2">
    <source>
        <dbReference type="ARBA" id="ARBA00022801"/>
    </source>
</evidence>
<dbReference type="PANTHER" id="PTHR11358:SF26">
    <property type="entry name" value="GUANIDINO ACID HYDROLASE, MITOCHONDRIAL"/>
    <property type="match status" value="1"/>
</dbReference>
<evidence type="ECO:0000256" key="4">
    <source>
        <dbReference type="PROSITE-ProRule" id="PRU00742"/>
    </source>
</evidence>
<dbReference type="InterPro" id="IPR023696">
    <property type="entry name" value="Ureohydrolase_dom_sf"/>
</dbReference>
<feature type="binding site" evidence="3">
    <location>
        <position position="162"/>
    </location>
    <ligand>
        <name>Mn(2+)</name>
        <dbReference type="ChEBI" id="CHEBI:29035"/>
        <label>1</label>
    </ligand>
</feature>
<keyword evidence="2" id="KW-0378">Hydrolase</keyword>
<dbReference type="AlphaFoldDB" id="A0A7G9G5B1"/>
<dbReference type="Gene3D" id="3.40.800.10">
    <property type="entry name" value="Ureohydrolase domain"/>
    <property type="match status" value="1"/>
</dbReference>
<reference evidence="5 6" key="1">
    <citation type="submission" date="2020-08" db="EMBL/GenBank/DDBJ databases">
        <authorList>
            <person name="Liu C."/>
            <person name="Sun Q."/>
        </authorList>
    </citation>
    <scope>NUCLEOTIDE SEQUENCE [LARGE SCALE GENOMIC DNA]</scope>
    <source>
        <strain evidence="5 6">NSJ-38</strain>
    </source>
</reference>
<feature type="binding site" evidence="3">
    <location>
        <position position="255"/>
    </location>
    <ligand>
        <name>Mn(2+)</name>
        <dbReference type="ChEBI" id="CHEBI:29035"/>
        <label>1</label>
    </ligand>
</feature>
<dbReference type="KEGG" id="qdo:H9Q78_02155"/>
<dbReference type="Pfam" id="PF00491">
    <property type="entry name" value="Arginase"/>
    <property type="match status" value="1"/>
</dbReference>
<comment type="similarity">
    <text evidence="4">Belongs to the arginase family.</text>
</comment>
<dbReference type="PIRSF" id="PIRSF036979">
    <property type="entry name" value="Arginase"/>
    <property type="match status" value="1"/>
</dbReference>
<keyword evidence="6" id="KW-1185">Reference proteome</keyword>
<dbReference type="CDD" id="cd09990">
    <property type="entry name" value="Agmatinase-like"/>
    <property type="match status" value="1"/>
</dbReference>
<dbReference type="Proteomes" id="UP000515823">
    <property type="component" value="Chromosome"/>
</dbReference>
<feature type="binding site" evidence="3">
    <location>
        <position position="257"/>
    </location>
    <ligand>
        <name>Mn(2+)</name>
        <dbReference type="ChEBI" id="CHEBI:29035"/>
        <label>1</label>
    </ligand>
</feature>
<comment type="cofactor">
    <cofactor evidence="3">
        <name>Mn(2+)</name>
        <dbReference type="ChEBI" id="CHEBI:29035"/>
    </cofactor>
    <text evidence="3">Binds 2 manganese ions per subunit.</text>
</comment>
<sequence length="331" mass="36341">MDERILYPSFCGINTFLRAPYVKLDEIKEGDYVVSGVPYDVTIGTRPGPRYAPNAIREETRHFIYHLCAIDGEVIDVCTKKRMLAPPKEIVKDIGDIRVYPTDVCKTTDSVASTISKIVEKGATPVTLGGDHYVAYPVVKGFEDGFKKRMGRPVKIGYIHVDSHMDMYDENDTWGKYYQGSPARRISEFESVDLKNMVFVGLNGTTGVEGYDYAVNGGATLYTIDDIRREGIAEIMEKAIAIASKGCDTVYVTIDIDVLDNAFGCGTGCYVFGGITSVELLEIGSILGKAPIIGGVDMVEVSPPCDTTGSTTRLAASTLINFLKPRIFEFR</sequence>
<dbReference type="PANTHER" id="PTHR11358">
    <property type="entry name" value="ARGINASE/AGMATINASE"/>
    <property type="match status" value="1"/>
</dbReference>
<proteinExistence type="inferred from homology"/>
<dbReference type="SUPFAM" id="SSF52768">
    <property type="entry name" value="Arginase/deacetylase"/>
    <property type="match status" value="1"/>
</dbReference>
<dbReference type="RefSeq" id="WP_249303360.1">
    <property type="nucleotide sequence ID" value="NZ_CP060634.1"/>
</dbReference>
<evidence type="ECO:0000256" key="1">
    <source>
        <dbReference type="ARBA" id="ARBA00022723"/>
    </source>
</evidence>
<feature type="binding site" evidence="3">
    <location>
        <position position="166"/>
    </location>
    <ligand>
        <name>Mn(2+)</name>
        <dbReference type="ChEBI" id="CHEBI:29035"/>
        <label>1</label>
    </ligand>
</feature>
<name>A0A7G9G5B1_9FIRM</name>
<organism evidence="5 6">
    <name type="scientific">Qiania dongpingensis</name>
    <dbReference type="NCBI Taxonomy" id="2763669"/>
    <lineage>
        <taxon>Bacteria</taxon>
        <taxon>Bacillati</taxon>
        <taxon>Bacillota</taxon>
        <taxon>Clostridia</taxon>
        <taxon>Lachnospirales</taxon>
        <taxon>Lachnospiraceae</taxon>
        <taxon>Qiania</taxon>
    </lineage>
</organism>
<dbReference type="GO" id="GO:0033389">
    <property type="term" value="P:putrescine biosynthetic process from arginine, via agmatine"/>
    <property type="evidence" value="ECO:0007669"/>
    <property type="project" value="TreeGrafter"/>
</dbReference>
<evidence type="ECO:0000256" key="3">
    <source>
        <dbReference type="PIRSR" id="PIRSR036979-1"/>
    </source>
</evidence>
<keyword evidence="3" id="KW-0464">Manganese</keyword>
<dbReference type="PRINTS" id="PR00116">
    <property type="entry name" value="ARGINASE"/>
</dbReference>
<keyword evidence="1 3" id="KW-0479">Metal-binding</keyword>
<evidence type="ECO:0000313" key="6">
    <source>
        <dbReference type="Proteomes" id="UP000515823"/>
    </source>
</evidence>
<feature type="binding site" evidence="3">
    <location>
        <position position="132"/>
    </location>
    <ligand>
        <name>Mn(2+)</name>
        <dbReference type="ChEBI" id="CHEBI:29035"/>
        <label>1</label>
    </ligand>
</feature>
<dbReference type="PROSITE" id="PS51409">
    <property type="entry name" value="ARGINASE_2"/>
    <property type="match status" value="1"/>
</dbReference>
<feature type="binding site" evidence="3">
    <location>
        <position position="164"/>
    </location>
    <ligand>
        <name>Mn(2+)</name>
        <dbReference type="ChEBI" id="CHEBI:29035"/>
        <label>1</label>
    </ligand>
</feature>
<accession>A0A7G9G5B1</accession>
<dbReference type="InterPro" id="IPR006035">
    <property type="entry name" value="Ureohydrolase"/>
</dbReference>
<gene>
    <name evidence="5" type="ORF">H9Q78_02155</name>
</gene>